<keyword evidence="1 5" id="KW-0378">Hydrolase</keyword>
<dbReference type="EMBL" id="JAHWDF010000016">
    <property type="protein sequence ID" value="MBW2962731.1"/>
    <property type="molecule type" value="Genomic_DNA"/>
</dbReference>
<dbReference type="InterPro" id="IPR001547">
    <property type="entry name" value="Glyco_hydro_5"/>
</dbReference>
<evidence type="ECO:0000256" key="1">
    <source>
        <dbReference type="ARBA" id="ARBA00022801"/>
    </source>
</evidence>
<comment type="caution">
    <text evidence="5">The sequence shown here is derived from an EMBL/GenBank/DDBJ whole genome shotgun (WGS) entry which is preliminary data.</text>
</comment>
<dbReference type="PROSITE" id="PS00659">
    <property type="entry name" value="GLYCOSYL_HYDROL_F5"/>
    <property type="match status" value="1"/>
</dbReference>
<protein>
    <submittedName>
        <fullName evidence="5">Glycoside hydrolase family 5 protein</fullName>
    </submittedName>
</protein>
<evidence type="ECO:0000256" key="2">
    <source>
        <dbReference type="ARBA" id="ARBA00023295"/>
    </source>
</evidence>
<accession>A0ABS6W4D8</accession>
<proteinExistence type="predicted"/>
<dbReference type="PANTHER" id="PTHR34142:SF1">
    <property type="entry name" value="GLYCOSIDE HYDROLASE FAMILY 5 DOMAIN-CONTAINING PROTEIN"/>
    <property type="match status" value="1"/>
</dbReference>
<keyword evidence="2" id="KW-0326">Glycosidase</keyword>
<name>A0ABS6W4D8_9FLAO</name>
<sequence length="325" mass="37206">MKIFQVLSIGLLFFVFSSLANAQNTPVACNGQLKIEGAHLKNQHGKVLQLKGMSLFWSQWEPEFYVPETIKILKNDWKCNVVRAAMAVENKGYLENSEQELKKVEVVIDAAIKEGVYVIVDWHDHHAEDHLKEAKRFFTYIAKKYGDRPNIIYEIYNEPLEVSWDDVLKPYHQEIIKTIRAYDSHNVIICGTPSWSQRVDVASVNPIQQSNIAYTLHFYADTHRQPLRDIAIKAMNNDLPIFVTEYGTAAASCNGVVNKKQTKAWWQLLDEYKISYCNWAISDKDETCSVLNPGSSVVDLKNSKKLSVSGKFIRSKLKSSFKHCE</sequence>
<reference evidence="5 6" key="1">
    <citation type="submission" date="2021-07" db="EMBL/GenBank/DDBJ databases">
        <title>Mesonia aestuariivivens sp. nov., isolated from a tidal flat.</title>
        <authorList>
            <person name="Kim Y.-O."/>
            <person name="Yoon J.-H."/>
        </authorList>
    </citation>
    <scope>NUCLEOTIDE SEQUENCE [LARGE SCALE GENOMIC DNA]</scope>
    <source>
        <strain evidence="5 6">JHPTF-M18</strain>
    </source>
</reference>
<evidence type="ECO:0000313" key="5">
    <source>
        <dbReference type="EMBL" id="MBW2962731.1"/>
    </source>
</evidence>
<evidence type="ECO:0000259" key="4">
    <source>
        <dbReference type="Pfam" id="PF00150"/>
    </source>
</evidence>
<keyword evidence="6" id="KW-1185">Reference proteome</keyword>
<feature type="chain" id="PRO_5045364708" evidence="3">
    <location>
        <begin position="23"/>
        <end position="325"/>
    </location>
</feature>
<feature type="signal peptide" evidence="3">
    <location>
        <begin position="1"/>
        <end position="22"/>
    </location>
</feature>
<dbReference type="Pfam" id="PF00150">
    <property type="entry name" value="Cellulase"/>
    <property type="match status" value="1"/>
</dbReference>
<dbReference type="RefSeq" id="WP_219041012.1">
    <property type="nucleotide sequence ID" value="NZ_JAHWDF010000016.1"/>
</dbReference>
<evidence type="ECO:0000256" key="3">
    <source>
        <dbReference type="SAM" id="SignalP"/>
    </source>
</evidence>
<feature type="domain" description="Glycoside hydrolase family 5" evidence="4">
    <location>
        <begin position="42"/>
        <end position="284"/>
    </location>
</feature>
<dbReference type="Proteomes" id="UP000719267">
    <property type="component" value="Unassembled WGS sequence"/>
</dbReference>
<dbReference type="InterPro" id="IPR018087">
    <property type="entry name" value="Glyco_hydro_5_CS"/>
</dbReference>
<gene>
    <name evidence="5" type="ORF">KW502_13115</name>
</gene>
<organism evidence="5 6">
    <name type="scientific">Mesonia aestuariivivens</name>
    <dbReference type="NCBI Taxonomy" id="2796128"/>
    <lineage>
        <taxon>Bacteria</taxon>
        <taxon>Pseudomonadati</taxon>
        <taxon>Bacteroidota</taxon>
        <taxon>Flavobacteriia</taxon>
        <taxon>Flavobacteriales</taxon>
        <taxon>Flavobacteriaceae</taxon>
        <taxon>Mesonia</taxon>
    </lineage>
</organism>
<evidence type="ECO:0000313" key="6">
    <source>
        <dbReference type="Proteomes" id="UP000719267"/>
    </source>
</evidence>
<dbReference type="GO" id="GO:0016787">
    <property type="term" value="F:hydrolase activity"/>
    <property type="evidence" value="ECO:0007669"/>
    <property type="project" value="UniProtKB-KW"/>
</dbReference>
<keyword evidence="3" id="KW-0732">Signal</keyword>
<dbReference type="PANTHER" id="PTHR34142">
    <property type="entry name" value="ENDO-BETA-1,4-GLUCANASE A"/>
    <property type="match status" value="1"/>
</dbReference>